<evidence type="ECO:0000259" key="10">
    <source>
        <dbReference type="Pfam" id="PF14833"/>
    </source>
</evidence>
<evidence type="ECO:0000256" key="1">
    <source>
        <dbReference type="ARBA" id="ARBA00005109"/>
    </source>
</evidence>
<evidence type="ECO:0000256" key="2">
    <source>
        <dbReference type="ARBA" id="ARBA00006013"/>
    </source>
</evidence>
<dbReference type="InterPro" id="IPR006115">
    <property type="entry name" value="6PGDH_NADP-bd"/>
</dbReference>
<dbReference type="AlphaFoldDB" id="A0A4S4KXC6"/>
<comment type="similarity">
    <text evidence="2">Belongs to the HIBADH-related family. 3-hydroxyisobutyrate dehydrogenase subfamily.</text>
</comment>
<evidence type="ECO:0000256" key="7">
    <source>
        <dbReference type="ARBA" id="ARBA00049197"/>
    </source>
</evidence>
<feature type="domain" description="6-phosphogluconate dehydrogenase NADP-binding" evidence="9">
    <location>
        <begin position="1"/>
        <end position="47"/>
    </location>
</feature>
<dbReference type="SUPFAM" id="SSF48179">
    <property type="entry name" value="6-phosphogluconate dehydrogenase C-terminal domain-like"/>
    <property type="match status" value="1"/>
</dbReference>
<comment type="caution">
    <text evidence="11">The sequence shown here is derived from an EMBL/GenBank/DDBJ whole genome shotgun (WGS) entry which is preliminary data.</text>
</comment>
<sequence>MIDAPVSGGVAGAKAGTLSFLVGGTNDAFHRASPILAHMGKKIIHCGPSGAGLAAKICNNLVLGVQQIVVGEAMLLGQKLGLEPAILAGVINSSTGACWASSVNNPVAGALPDKEPPCTRDYEGGFATSLMLKPLAASPYPPPCLGNPLRLSLVRISILFAESNFPEIIHTNAPSPNRWRITGLEPEDSGQVLGFAAHNVLIPPYPTYHCLLIQIDSYLGAEFPKVLEQPTVEYRQANLTIPSAVASCFDPPEGQEPYTYVFDLTGEIQWNFAEKVQVEKTFNIARLLGVEAAKRKVKAYVRLQHPFYECKEKGTHDEKEDVKPDDVLGTWWHESLRMLAAIDDLNLVILRTAMVYGPYVHYGVVMGFLAVAAVYGYIKQPMKALWSPGKHPTHTVHVEDVAGGLWACAEWMAKIGRTEANAIAGEEILFKNEKSKVKQVEGMIPADHKCIAPLFNIEDDSQVTMADVGNIFTSYFGTTFEFHNLVVNTMAKFKLDDTVEEINESHVGYWTEMITKSNPPVPNTPYTAYMDIYHLKKHVVSFNAQKLKEIVDYKLRRPKLDHETVKEVIDKLKAEGSWPNLEQTP</sequence>
<dbReference type="PANTHER" id="PTHR22981">
    <property type="entry name" value="3-HYDROXYISOBUTYRATE DEHYDROGENASE-RELATED"/>
    <property type="match status" value="1"/>
</dbReference>
<dbReference type="InterPro" id="IPR029154">
    <property type="entry name" value="HIBADH-like_NADP-bd"/>
</dbReference>
<dbReference type="GO" id="GO:0006574">
    <property type="term" value="P:L-valine catabolic process"/>
    <property type="evidence" value="ECO:0007669"/>
    <property type="project" value="TreeGrafter"/>
</dbReference>
<accession>A0A4S4KXC6</accession>
<feature type="transmembrane region" description="Helical" evidence="8">
    <location>
        <begin position="359"/>
        <end position="378"/>
    </location>
</feature>
<dbReference type="PANTHER" id="PTHR22981:SF7">
    <property type="entry name" value="3-HYDROXYISOBUTYRATE DEHYDROGENASE, MITOCHONDRIAL"/>
    <property type="match status" value="1"/>
</dbReference>
<evidence type="ECO:0000256" key="3">
    <source>
        <dbReference type="ARBA" id="ARBA00012991"/>
    </source>
</evidence>
<dbReference type="Pfam" id="PF03446">
    <property type="entry name" value="NAD_binding_2"/>
    <property type="match status" value="1"/>
</dbReference>
<name>A0A4S4KXC6_9APHY</name>
<dbReference type="EC" id="1.1.1.31" evidence="3"/>
<evidence type="ECO:0000256" key="8">
    <source>
        <dbReference type="SAM" id="Phobius"/>
    </source>
</evidence>
<dbReference type="SUPFAM" id="SSF51735">
    <property type="entry name" value="NAD(P)-binding Rossmann-fold domains"/>
    <property type="match status" value="2"/>
</dbReference>
<comment type="catalytic activity">
    <reaction evidence="7">
        <text>3-hydroxy-2-methylpropanoate + NAD(+) = 2-methyl-3-oxopropanoate + NADH + H(+)</text>
        <dbReference type="Rhea" id="RHEA:17681"/>
        <dbReference type="ChEBI" id="CHEBI:11805"/>
        <dbReference type="ChEBI" id="CHEBI:15378"/>
        <dbReference type="ChEBI" id="CHEBI:57540"/>
        <dbReference type="ChEBI" id="CHEBI:57700"/>
        <dbReference type="ChEBI" id="CHEBI:57945"/>
        <dbReference type="EC" id="1.1.1.31"/>
    </reaction>
</comment>
<keyword evidence="12" id="KW-1185">Reference proteome</keyword>
<comment type="pathway">
    <text evidence="1">Amino-acid degradation; L-valine degradation.</text>
</comment>
<dbReference type="Proteomes" id="UP000309038">
    <property type="component" value="Unassembled WGS sequence"/>
</dbReference>
<keyword evidence="4" id="KW-0101">Branched-chain amino acid catabolism</keyword>
<keyword evidence="6" id="KW-0520">NAD</keyword>
<dbReference type="Gene3D" id="3.40.50.720">
    <property type="entry name" value="NAD(P)-binding Rossmann-like Domain"/>
    <property type="match status" value="2"/>
</dbReference>
<keyword evidence="8" id="KW-0812">Transmembrane</keyword>
<proteinExistence type="inferred from homology"/>
<dbReference type="GO" id="GO:0005739">
    <property type="term" value="C:mitochondrion"/>
    <property type="evidence" value="ECO:0007669"/>
    <property type="project" value="TreeGrafter"/>
</dbReference>
<dbReference type="GO" id="GO:0008442">
    <property type="term" value="F:3-hydroxyisobutyrate dehydrogenase activity"/>
    <property type="evidence" value="ECO:0007669"/>
    <property type="project" value="UniProtKB-EC"/>
</dbReference>
<feature type="domain" description="3-hydroxyisobutyrate dehydrogenase-like NAD-binding" evidence="10">
    <location>
        <begin position="50"/>
        <end position="135"/>
    </location>
</feature>
<keyword evidence="8" id="KW-1133">Transmembrane helix</keyword>
<dbReference type="InterPro" id="IPR013328">
    <property type="entry name" value="6PGD_dom2"/>
</dbReference>
<evidence type="ECO:0000313" key="12">
    <source>
        <dbReference type="Proteomes" id="UP000309038"/>
    </source>
</evidence>
<evidence type="ECO:0000259" key="9">
    <source>
        <dbReference type="Pfam" id="PF03446"/>
    </source>
</evidence>
<dbReference type="InterPro" id="IPR008927">
    <property type="entry name" value="6-PGluconate_DH-like_C_sf"/>
</dbReference>
<gene>
    <name evidence="11" type="ORF">EW026_g1025</name>
</gene>
<keyword evidence="5" id="KW-0560">Oxidoreductase</keyword>
<evidence type="ECO:0000256" key="4">
    <source>
        <dbReference type="ARBA" id="ARBA00022456"/>
    </source>
</evidence>
<dbReference type="GO" id="GO:0051287">
    <property type="term" value="F:NAD binding"/>
    <property type="evidence" value="ECO:0007669"/>
    <property type="project" value="InterPro"/>
</dbReference>
<dbReference type="Gene3D" id="1.10.1040.10">
    <property type="entry name" value="N-(1-d-carboxylethyl)-l-norvaline Dehydrogenase, domain 2"/>
    <property type="match status" value="1"/>
</dbReference>
<reference evidence="11 12" key="1">
    <citation type="submission" date="2019-02" db="EMBL/GenBank/DDBJ databases">
        <title>Genome sequencing of the rare red list fungi Phlebia centrifuga.</title>
        <authorList>
            <person name="Buettner E."/>
            <person name="Kellner H."/>
        </authorList>
    </citation>
    <scope>NUCLEOTIDE SEQUENCE [LARGE SCALE GENOMIC DNA]</scope>
    <source>
        <strain evidence="11 12">DSM 108282</strain>
    </source>
</reference>
<dbReference type="GO" id="GO:0050661">
    <property type="term" value="F:NADP binding"/>
    <property type="evidence" value="ECO:0007669"/>
    <property type="project" value="InterPro"/>
</dbReference>
<dbReference type="InterPro" id="IPR036291">
    <property type="entry name" value="NAD(P)-bd_dom_sf"/>
</dbReference>
<evidence type="ECO:0000256" key="5">
    <source>
        <dbReference type="ARBA" id="ARBA00023002"/>
    </source>
</evidence>
<dbReference type="EMBL" id="SGPJ01000018">
    <property type="protein sequence ID" value="THH01720.1"/>
    <property type="molecule type" value="Genomic_DNA"/>
</dbReference>
<evidence type="ECO:0000313" key="11">
    <source>
        <dbReference type="EMBL" id="THH01720.1"/>
    </source>
</evidence>
<keyword evidence="8" id="KW-0472">Membrane</keyword>
<protein>
    <recommendedName>
        <fullName evidence="3">3-hydroxyisobutyrate dehydrogenase</fullName>
        <ecNumber evidence="3">1.1.1.31</ecNumber>
    </recommendedName>
</protein>
<dbReference type="Pfam" id="PF14833">
    <property type="entry name" value="NAD_binding_11"/>
    <property type="match status" value="1"/>
</dbReference>
<evidence type="ECO:0000256" key="6">
    <source>
        <dbReference type="ARBA" id="ARBA00023027"/>
    </source>
</evidence>
<organism evidence="11 12">
    <name type="scientific">Hermanssonia centrifuga</name>
    <dbReference type="NCBI Taxonomy" id="98765"/>
    <lineage>
        <taxon>Eukaryota</taxon>
        <taxon>Fungi</taxon>
        <taxon>Dikarya</taxon>
        <taxon>Basidiomycota</taxon>
        <taxon>Agaricomycotina</taxon>
        <taxon>Agaricomycetes</taxon>
        <taxon>Polyporales</taxon>
        <taxon>Meruliaceae</taxon>
        <taxon>Hermanssonia</taxon>
    </lineage>
</organism>